<proteinExistence type="predicted"/>
<evidence type="ECO:0000313" key="1">
    <source>
        <dbReference type="EMBL" id="VVB11771.1"/>
    </source>
</evidence>
<dbReference type="OrthoDB" id="2012664at2759"/>
<dbReference type="Proteomes" id="UP000489600">
    <property type="component" value="Unassembled WGS sequence"/>
</dbReference>
<reference evidence="1" key="1">
    <citation type="submission" date="2019-07" db="EMBL/GenBank/DDBJ databases">
        <authorList>
            <person name="Dittberner H."/>
        </authorList>
    </citation>
    <scope>NUCLEOTIDE SEQUENCE [LARGE SCALE GENOMIC DNA]</scope>
</reference>
<evidence type="ECO:0000313" key="2">
    <source>
        <dbReference type="Proteomes" id="UP000489600"/>
    </source>
</evidence>
<name>A0A565CE36_9BRAS</name>
<protein>
    <submittedName>
        <fullName evidence="1">Uncharacterized protein</fullName>
    </submittedName>
</protein>
<gene>
    <name evidence="1" type="ORF">ANE_LOCUS22215</name>
</gene>
<keyword evidence="2" id="KW-1185">Reference proteome</keyword>
<dbReference type="EMBL" id="CABITT030000007">
    <property type="protein sequence ID" value="VVB11771.1"/>
    <property type="molecule type" value="Genomic_DNA"/>
</dbReference>
<comment type="caution">
    <text evidence="1">The sequence shown here is derived from an EMBL/GenBank/DDBJ whole genome shotgun (WGS) entry which is preliminary data.</text>
</comment>
<accession>A0A565CE36</accession>
<dbReference type="AlphaFoldDB" id="A0A565CE36"/>
<sequence length="91" mass="10548">MGGGAYRIKENIAHRKGNVVSCPMSTKEDQSKCMKAILEAKNKKRKMKIEPDDSEFDRHDREENLVNMKDSMFDGPMDKFVMSIPPEDVRW</sequence>
<organism evidence="1 2">
    <name type="scientific">Arabis nemorensis</name>
    <dbReference type="NCBI Taxonomy" id="586526"/>
    <lineage>
        <taxon>Eukaryota</taxon>
        <taxon>Viridiplantae</taxon>
        <taxon>Streptophyta</taxon>
        <taxon>Embryophyta</taxon>
        <taxon>Tracheophyta</taxon>
        <taxon>Spermatophyta</taxon>
        <taxon>Magnoliopsida</taxon>
        <taxon>eudicotyledons</taxon>
        <taxon>Gunneridae</taxon>
        <taxon>Pentapetalae</taxon>
        <taxon>rosids</taxon>
        <taxon>malvids</taxon>
        <taxon>Brassicales</taxon>
        <taxon>Brassicaceae</taxon>
        <taxon>Arabideae</taxon>
        <taxon>Arabis</taxon>
    </lineage>
</organism>